<dbReference type="Proteomes" id="UP000230292">
    <property type="component" value="Unassembled WGS sequence"/>
</dbReference>
<organism evidence="1 2">
    <name type="scientific">Candidatus Kerfeldbacteria bacterium CG15_BIG_FIL_POST_REV_8_21_14_020_45_12</name>
    <dbReference type="NCBI Taxonomy" id="2014247"/>
    <lineage>
        <taxon>Bacteria</taxon>
        <taxon>Candidatus Kerfeldiibacteriota</taxon>
    </lineage>
</organism>
<dbReference type="PANTHER" id="PTHR46638">
    <property type="entry name" value="CORRINOID ADENOSYLTRANSFERASE"/>
    <property type="match status" value="1"/>
</dbReference>
<dbReference type="InterPro" id="IPR003724">
    <property type="entry name" value="CblAdoTrfase_CobA"/>
</dbReference>
<sequence length="189" mass="21589">MYWHKKPPQREFNPKKRLGYVHVYTGEGKGKTTAALGVALRAAGHKMKVLIIHFVKGHKDYGEILALEALQPYVEIVQFGTPDHSDLSDPSAMDQYLAKKAMEFARRAMVEDRPDILILDEINTVAAYKLIDPKEVLDFIDNKHQNTELILTGRYAPKEFLNAADLITVMTTTKHPYDEDFEPRRGIEH</sequence>
<dbReference type="GO" id="GO:0005524">
    <property type="term" value="F:ATP binding"/>
    <property type="evidence" value="ECO:0007669"/>
    <property type="project" value="InterPro"/>
</dbReference>
<dbReference type="PIRSF" id="PIRSF015617">
    <property type="entry name" value="Adensltrnsf_CobA"/>
    <property type="match status" value="1"/>
</dbReference>
<dbReference type="EMBL" id="PFGC01000038">
    <property type="protein sequence ID" value="PIW36832.1"/>
    <property type="molecule type" value="Genomic_DNA"/>
</dbReference>
<evidence type="ECO:0000313" key="1">
    <source>
        <dbReference type="EMBL" id="PIW36832.1"/>
    </source>
</evidence>
<dbReference type="PANTHER" id="PTHR46638:SF1">
    <property type="entry name" value="CORRINOID ADENOSYLTRANSFERASE"/>
    <property type="match status" value="1"/>
</dbReference>
<dbReference type="Gene3D" id="3.40.50.300">
    <property type="entry name" value="P-loop containing nucleotide triphosphate hydrolases"/>
    <property type="match status" value="1"/>
</dbReference>
<dbReference type="SUPFAM" id="SSF52540">
    <property type="entry name" value="P-loop containing nucleoside triphosphate hydrolases"/>
    <property type="match status" value="1"/>
</dbReference>
<evidence type="ECO:0000313" key="2">
    <source>
        <dbReference type="Proteomes" id="UP000230292"/>
    </source>
</evidence>
<dbReference type="GO" id="GO:0009236">
    <property type="term" value="P:cobalamin biosynthetic process"/>
    <property type="evidence" value="ECO:0007669"/>
    <property type="project" value="InterPro"/>
</dbReference>
<reference evidence="1 2" key="1">
    <citation type="submission" date="2017-09" db="EMBL/GenBank/DDBJ databases">
        <title>Depth-based differentiation of microbial function through sediment-hosted aquifers and enrichment of novel symbionts in the deep terrestrial subsurface.</title>
        <authorList>
            <person name="Probst A.J."/>
            <person name="Ladd B."/>
            <person name="Jarett J.K."/>
            <person name="Geller-Mcgrath D.E."/>
            <person name="Sieber C.M."/>
            <person name="Emerson J.B."/>
            <person name="Anantharaman K."/>
            <person name="Thomas B.C."/>
            <person name="Malmstrom R."/>
            <person name="Stieglmeier M."/>
            <person name="Klingl A."/>
            <person name="Woyke T."/>
            <person name="Ryan C.M."/>
            <person name="Banfield J.F."/>
        </authorList>
    </citation>
    <scope>NUCLEOTIDE SEQUENCE [LARGE SCALE GENOMIC DNA]</scope>
    <source>
        <strain evidence="1">CG15_BIG_FIL_POST_REV_8_21_14_020_45_12</strain>
    </source>
</reference>
<name>A0A2M7H3M6_9BACT</name>
<dbReference type="Pfam" id="PF02572">
    <property type="entry name" value="CobA_CobO_BtuR"/>
    <property type="match status" value="1"/>
</dbReference>
<protein>
    <submittedName>
        <fullName evidence="1">Cob(I)yrinic acid a,c-diamide adenosyltransferase</fullName>
    </submittedName>
</protein>
<gene>
    <name evidence="1" type="ORF">COW24_03255</name>
</gene>
<dbReference type="GO" id="GO:0008817">
    <property type="term" value="F:corrinoid adenosyltransferase activity"/>
    <property type="evidence" value="ECO:0007669"/>
    <property type="project" value="InterPro"/>
</dbReference>
<dbReference type="AlphaFoldDB" id="A0A2M7H3M6"/>
<comment type="caution">
    <text evidence="1">The sequence shown here is derived from an EMBL/GenBank/DDBJ whole genome shotgun (WGS) entry which is preliminary data.</text>
</comment>
<dbReference type="InterPro" id="IPR027417">
    <property type="entry name" value="P-loop_NTPase"/>
</dbReference>
<proteinExistence type="predicted"/>
<accession>A0A2M7H3M6</accession>
<keyword evidence="1" id="KW-0808">Transferase</keyword>